<evidence type="ECO:0000313" key="2">
    <source>
        <dbReference type="Proteomes" id="UP000193978"/>
    </source>
</evidence>
<gene>
    <name evidence="1" type="ORF">B1812_07410</name>
</gene>
<dbReference type="EMBL" id="CP019948">
    <property type="protein sequence ID" value="ARN80930.1"/>
    <property type="molecule type" value="Genomic_DNA"/>
</dbReference>
<dbReference type="Proteomes" id="UP000193978">
    <property type="component" value="Chromosome"/>
</dbReference>
<dbReference type="RefSeq" id="WP_085771019.1">
    <property type="nucleotide sequence ID" value="NZ_AP027149.1"/>
</dbReference>
<dbReference type="AlphaFoldDB" id="A0A1W6MTJ5"/>
<dbReference type="KEGG" id="mbry:B1812_07410"/>
<sequence length="72" mass="8269">MIVKVNQILKSGPKFVGDFETTQELPAVGDTFWYDTHGPYTVVGRTFIYKRGRDNDRPEDVILDVEELSKHV</sequence>
<evidence type="ECO:0000313" key="1">
    <source>
        <dbReference type="EMBL" id="ARN80930.1"/>
    </source>
</evidence>
<proteinExistence type="predicted"/>
<name>A0A1W6MTJ5_9HYPH</name>
<reference evidence="1 2" key="1">
    <citation type="submission" date="2017-02" db="EMBL/GenBank/DDBJ databases">
        <authorList>
            <person name="Peterson S.W."/>
        </authorList>
    </citation>
    <scope>NUCLEOTIDE SEQUENCE [LARGE SCALE GENOMIC DNA]</scope>
    <source>
        <strain evidence="1 2">S285</strain>
    </source>
</reference>
<protein>
    <submittedName>
        <fullName evidence="1">Uncharacterized protein</fullName>
    </submittedName>
</protein>
<dbReference type="STRING" id="655015.B1812_07410"/>
<accession>A0A1W6MTJ5</accession>
<organism evidence="1 2">
    <name type="scientific">Methylocystis bryophila</name>
    <dbReference type="NCBI Taxonomy" id="655015"/>
    <lineage>
        <taxon>Bacteria</taxon>
        <taxon>Pseudomonadati</taxon>
        <taxon>Pseudomonadota</taxon>
        <taxon>Alphaproteobacteria</taxon>
        <taxon>Hyphomicrobiales</taxon>
        <taxon>Methylocystaceae</taxon>
        <taxon>Methylocystis</taxon>
    </lineage>
</organism>
<keyword evidence="2" id="KW-1185">Reference proteome</keyword>